<reference evidence="6" key="1">
    <citation type="submission" date="2014-09" db="EMBL/GenBank/DDBJ databases">
        <authorList>
            <person name="Magalhaes I.L.F."/>
            <person name="Oliveira U."/>
            <person name="Santos F.R."/>
            <person name="Vidigal T.H.D.A."/>
            <person name="Brescovit A.D."/>
            <person name="Santos A.J."/>
        </authorList>
    </citation>
    <scope>NUCLEOTIDE SEQUENCE</scope>
    <source>
        <tissue evidence="6">Shoot tissue taken approximately 20 cm above the soil surface</tissue>
    </source>
</reference>
<dbReference type="GO" id="GO:0006417">
    <property type="term" value="P:regulation of translation"/>
    <property type="evidence" value="ECO:0007669"/>
    <property type="project" value="UniProtKB-KW"/>
</dbReference>
<sequence>MDERNHEGELLDEIFKHQRDFSTKIGDDNRSPLAGNGFRTPRPERLGVHLPPIYGDGILSRQNSSSDGSNISRMSCHRIKDVDQLSFAEQLAVLRSGNLRRETNLFCNAAMTNMINPMSNRYNNITDLDLVRNRKALLEDLIAHQYLQDDSLFQPISGLSYNDSRIYHDEPRFPYSRMQRSGSHLHPNSGKFPSHGDRQSRIFSFNRKASGRNMGSQVYHDSTLANCLEVPSLDNADRNWLDSVELTDLMGRIKEVSMDQHGSRFIQQRLENASADDREKIFPEILSNAIALTTDVFGNYVIQKFF</sequence>
<dbReference type="GO" id="GO:0005737">
    <property type="term" value="C:cytoplasm"/>
    <property type="evidence" value="ECO:0007669"/>
    <property type="project" value="TreeGrafter"/>
</dbReference>
<dbReference type="Gene3D" id="1.25.10.10">
    <property type="entry name" value="Leucine-rich Repeat Variant"/>
    <property type="match status" value="1"/>
</dbReference>
<dbReference type="AlphaFoldDB" id="A0A0A9CNK0"/>
<evidence type="ECO:0000256" key="2">
    <source>
        <dbReference type="ARBA" id="ARBA00022845"/>
    </source>
</evidence>
<dbReference type="InterPro" id="IPR016024">
    <property type="entry name" value="ARM-type_fold"/>
</dbReference>
<keyword evidence="1" id="KW-0677">Repeat</keyword>
<protein>
    <recommendedName>
        <fullName evidence="5">PUM-HD domain-containing protein</fullName>
    </recommendedName>
</protein>
<dbReference type="InterPro" id="IPR001313">
    <property type="entry name" value="Pumilio_RNA-bd_rpt"/>
</dbReference>
<dbReference type="EMBL" id="GBRH01220764">
    <property type="protein sequence ID" value="JAD77131.1"/>
    <property type="molecule type" value="Transcribed_RNA"/>
</dbReference>
<dbReference type="InterPro" id="IPR033133">
    <property type="entry name" value="PUM-HD"/>
</dbReference>
<accession>A0A0A9CNK0</accession>
<evidence type="ECO:0000259" key="5">
    <source>
        <dbReference type="PROSITE" id="PS50303"/>
    </source>
</evidence>
<proteinExistence type="predicted"/>
<keyword evidence="2" id="KW-0810">Translation regulation</keyword>
<evidence type="ECO:0000256" key="3">
    <source>
        <dbReference type="PROSITE-ProRule" id="PRU00317"/>
    </source>
</evidence>
<dbReference type="PROSITE" id="PS50303">
    <property type="entry name" value="PUM_HD"/>
    <property type="match status" value="1"/>
</dbReference>
<evidence type="ECO:0000256" key="4">
    <source>
        <dbReference type="SAM" id="MobiDB-lite"/>
    </source>
</evidence>
<feature type="region of interest" description="Disordered" evidence="4">
    <location>
        <begin position="22"/>
        <end position="46"/>
    </location>
</feature>
<name>A0A0A9CNK0_ARUDO</name>
<feature type="region of interest" description="Disordered" evidence="4">
    <location>
        <begin position="178"/>
        <end position="197"/>
    </location>
</feature>
<evidence type="ECO:0000256" key="1">
    <source>
        <dbReference type="ARBA" id="ARBA00022737"/>
    </source>
</evidence>
<dbReference type="PANTHER" id="PTHR12537">
    <property type="entry name" value="RNA BINDING PROTEIN PUMILIO-RELATED"/>
    <property type="match status" value="1"/>
</dbReference>
<dbReference type="PROSITE" id="PS50302">
    <property type="entry name" value="PUM"/>
    <property type="match status" value="2"/>
</dbReference>
<evidence type="ECO:0000313" key="6">
    <source>
        <dbReference type="EMBL" id="JAD77131.1"/>
    </source>
</evidence>
<reference evidence="6" key="2">
    <citation type="journal article" date="2015" name="Data Brief">
        <title>Shoot transcriptome of the giant reed, Arundo donax.</title>
        <authorList>
            <person name="Barrero R.A."/>
            <person name="Guerrero F.D."/>
            <person name="Moolhuijzen P."/>
            <person name="Goolsby J.A."/>
            <person name="Tidwell J."/>
            <person name="Bellgard S.E."/>
            <person name="Bellgard M.I."/>
        </authorList>
    </citation>
    <scope>NUCLEOTIDE SEQUENCE</scope>
    <source>
        <tissue evidence="6">Shoot tissue taken approximately 20 cm above the soil surface</tissue>
    </source>
</reference>
<dbReference type="GO" id="GO:0003729">
    <property type="term" value="F:mRNA binding"/>
    <property type="evidence" value="ECO:0007669"/>
    <property type="project" value="TreeGrafter"/>
</dbReference>
<dbReference type="InterPro" id="IPR011989">
    <property type="entry name" value="ARM-like"/>
</dbReference>
<feature type="repeat" description="Pumilio" evidence="3">
    <location>
        <begin position="284"/>
        <end position="306"/>
    </location>
</feature>
<feature type="repeat" description="Pumilio" evidence="3">
    <location>
        <begin position="248"/>
        <end position="283"/>
    </location>
</feature>
<dbReference type="PANTHER" id="PTHR12537:SF62">
    <property type="entry name" value="PUMILIO HOMOLOG 3"/>
    <property type="match status" value="1"/>
</dbReference>
<organism evidence="6">
    <name type="scientific">Arundo donax</name>
    <name type="common">Giant reed</name>
    <name type="synonym">Donax arundinaceus</name>
    <dbReference type="NCBI Taxonomy" id="35708"/>
    <lineage>
        <taxon>Eukaryota</taxon>
        <taxon>Viridiplantae</taxon>
        <taxon>Streptophyta</taxon>
        <taxon>Embryophyta</taxon>
        <taxon>Tracheophyta</taxon>
        <taxon>Spermatophyta</taxon>
        <taxon>Magnoliopsida</taxon>
        <taxon>Liliopsida</taxon>
        <taxon>Poales</taxon>
        <taxon>Poaceae</taxon>
        <taxon>PACMAD clade</taxon>
        <taxon>Arundinoideae</taxon>
        <taxon>Arundineae</taxon>
        <taxon>Arundo</taxon>
    </lineage>
</organism>
<dbReference type="Pfam" id="PF00806">
    <property type="entry name" value="PUF"/>
    <property type="match status" value="2"/>
</dbReference>
<feature type="domain" description="PUM-HD" evidence="5">
    <location>
        <begin position="225"/>
        <end position="306"/>
    </location>
</feature>
<dbReference type="SUPFAM" id="SSF48371">
    <property type="entry name" value="ARM repeat"/>
    <property type="match status" value="1"/>
</dbReference>